<evidence type="ECO:0000256" key="2">
    <source>
        <dbReference type="ARBA" id="ARBA00007742"/>
    </source>
</evidence>
<evidence type="ECO:0000256" key="9">
    <source>
        <dbReference type="SAM" id="Phobius"/>
    </source>
</evidence>
<gene>
    <name evidence="11" type="ORF">PG996_004291</name>
</gene>
<comment type="subcellular location">
    <subcellularLocation>
        <location evidence="1">Membrane</location>
        <topology evidence="1">Multi-pass membrane protein</topology>
    </subcellularLocation>
</comment>
<evidence type="ECO:0000256" key="4">
    <source>
        <dbReference type="ARBA" id="ARBA00022692"/>
    </source>
</evidence>
<comment type="caution">
    <text evidence="11">The sequence shown here is derived from an EMBL/GenBank/DDBJ whole genome shotgun (WGS) entry which is preliminary data.</text>
</comment>
<dbReference type="InterPro" id="IPR039357">
    <property type="entry name" value="SRD5A/TECR"/>
</dbReference>
<keyword evidence="5 9" id="KW-1133">Transmembrane helix</keyword>
<sequence>MAADLSVKLTNRYNWCTDSHITTARKQAIKRLPASLDLPNSANVEDAKIAIASKAGISDYNRIGLFDPNTNKTIKDRKALLRDLKLEELLVKDLGPQLAWRTVFLIEYFGPLLFHPIFLGLRSYVYPAIYPYVENYVPMPNYNAGALSVSQQLTFACIMLHFLKREFETAFIHKFSASTMPAFNVFRNSFFYWAFAGFLAALEVYAPFSPAAKAENLSIDGLGLALFCFGEFMNFRVHYYLSTLRSPGGTERQIPRGLGFELVTSPNYMYEILSWIGVILISRSPSVALFISVGSMYMFTWGKGKERAYRKEFGDKYKKKRFVMLPGLL</sequence>
<evidence type="ECO:0000256" key="8">
    <source>
        <dbReference type="ARBA" id="ARBA00023136"/>
    </source>
</evidence>
<feature type="transmembrane region" description="Helical" evidence="9">
    <location>
        <begin position="141"/>
        <end position="163"/>
    </location>
</feature>
<dbReference type="Pfam" id="PF02544">
    <property type="entry name" value="Steroid_dh"/>
    <property type="match status" value="1"/>
</dbReference>
<organism evidence="11 12">
    <name type="scientific">Apiospora saccharicola</name>
    <dbReference type="NCBI Taxonomy" id="335842"/>
    <lineage>
        <taxon>Eukaryota</taxon>
        <taxon>Fungi</taxon>
        <taxon>Dikarya</taxon>
        <taxon>Ascomycota</taxon>
        <taxon>Pezizomycotina</taxon>
        <taxon>Sordariomycetes</taxon>
        <taxon>Xylariomycetidae</taxon>
        <taxon>Amphisphaeriales</taxon>
        <taxon>Apiosporaceae</taxon>
        <taxon>Apiospora</taxon>
    </lineage>
</organism>
<keyword evidence="4 9" id="KW-0812">Transmembrane</keyword>
<accession>A0ABR1W3N9</accession>
<comment type="similarity">
    <text evidence="2">Belongs to the steroid 5-alpha reductase family.</text>
</comment>
<evidence type="ECO:0000259" key="10">
    <source>
        <dbReference type="Pfam" id="PF02544"/>
    </source>
</evidence>
<dbReference type="PANTHER" id="PTHR10556">
    <property type="entry name" value="3-OXO-5-ALPHA-STEROID 4-DEHYDROGENASE"/>
    <property type="match status" value="1"/>
</dbReference>
<dbReference type="PANTHER" id="PTHR10556:SF28">
    <property type="entry name" value="VERY-LONG-CHAIN ENOYL-COA REDUCTASE"/>
    <property type="match status" value="1"/>
</dbReference>
<keyword evidence="8 9" id="KW-0472">Membrane</keyword>
<keyword evidence="7" id="KW-0443">Lipid metabolism</keyword>
<proteinExistence type="inferred from homology"/>
<dbReference type="EMBL" id="JAQQWM010000002">
    <property type="protein sequence ID" value="KAK8078121.1"/>
    <property type="molecule type" value="Genomic_DNA"/>
</dbReference>
<keyword evidence="3" id="KW-0444">Lipid biosynthesis</keyword>
<dbReference type="InterPro" id="IPR001104">
    <property type="entry name" value="3-oxo-5_a-steroid_4-DH_C"/>
</dbReference>
<dbReference type="PROSITE" id="PS50244">
    <property type="entry name" value="S5A_REDUCTASE"/>
    <property type="match status" value="1"/>
</dbReference>
<evidence type="ECO:0000313" key="12">
    <source>
        <dbReference type="Proteomes" id="UP001446871"/>
    </source>
</evidence>
<reference evidence="11 12" key="1">
    <citation type="submission" date="2023-01" db="EMBL/GenBank/DDBJ databases">
        <title>Analysis of 21 Apiospora genomes using comparative genomics revels a genus with tremendous synthesis potential of carbohydrate active enzymes and secondary metabolites.</title>
        <authorList>
            <person name="Sorensen T."/>
        </authorList>
    </citation>
    <scope>NUCLEOTIDE SEQUENCE [LARGE SCALE GENOMIC DNA]</scope>
    <source>
        <strain evidence="11 12">CBS 83171</strain>
    </source>
</reference>
<feature type="transmembrane region" description="Helical" evidence="9">
    <location>
        <begin position="272"/>
        <end position="301"/>
    </location>
</feature>
<evidence type="ECO:0000256" key="1">
    <source>
        <dbReference type="ARBA" id="ARBA00004141"/>
    </source>
</evidence>
<feature type="transmembrane region" description="Helical" evidence="9">
    <location>
        <begin position="98"/>
        <end position="121"/>
    </location>
</feature>
<name>A0ABR1W3N9_9PEZI</name>
<keyword evidence="12" id="KW-1185">Reference proteome</keyword>
<evidence type="ECO:0000256" key="6">
    <source>
        <dbReference type="ARBA" id="ARBA00023002"/>
    </source>
</evidence>
<keyword evidence="6" id="KW-0560">Oxidoreductase</keyword>
<protein>
    <submittedName>
        <fullName evidence="11">Steroid alpha reductase family protein</fullName>
    </submittedName>
</protein>
<feature type="transmembrane region" description="Helical" evidence="9">
    <location>
        <begin position="190"/>
        <end position="208"/>
    </location>
</feature>
<feature type="domain" description="3-oxo-5-alpha-steroid 4-dehydrogenase C-terminal" evidence="10">
    <location>
        <begin position="179"/>
        <end position="328"/>
    </location>
</feature>
<dbReference type="Gene3D" id="1.20.120.1630">
    <property type="match status" value="1"/>
</dbReference>
<dbReference type="Proteomes" id="UP001446871">
    <property type="component" value="Unassembled WGS sequence"/>
</dbReference>
<evidence type="ECO:0000256" key="7">
    <source>
        <dbReference type="ARBA" id="ARBA00023098"/>
    </source>
</evidence>
<evidence type="ECO:0000313" key="11">
    <source>
        <dbReference type="EMBL" id="KAK8078121.1"/>
    </source>
</evidence>
<evidence type="ECO:0000256" key="5">
    <source>
        <dbReference type="ARBA" id="ARBA00022989"/>
    </source>
</evidence>
<evidence type="ECO:0000256" key="3">
    <source>
        <dbReference type="ARBA" id="ARBA00022516"/>
    </source>
</evidence>